<dbReference type="OrthoDB" id="548295at2759"/>
<dbReference type="Gene3D" id="2.20.70.10">
    <property type="match status" value="1"/>
</dbReference>
<comment type="caution">
    <text evidence="3">The sequence shown here is derived from an EMBL/GenBank/DDBJ whole genome shotgun (WGS) entry which is preliminary data.</text>
</comment>
<accession>A0A4Y7T7P8</accession>
<dbReference type="EMBL" id="QPFP01000025">
    <property type="protein sequence ID" value="TEB29978.1"/>
    <property type="molecule type" value="Genomic_DNA"/>
</dbReference>
<dbReference type="Proteomes" id="UP000298030">
    <property type="component" value="Unassembled WGS sequence"/>
</dbReference>
<feature type="region of interest" description="Disordered" evidence="1">
    <location>
        <begin position="21"/>
        <end position="85"/>
    </location>
</feature>
<reference evidence="3 4" key="1">
    <citation type="journal article" date="2019" name="Nat. Ecol. Evol.">
        <title>Megaphylogeny resolves global patterns of mushroom evolution.</title>
        <authorList>
            <person name="Varga T."/>
            <person name="Krizsan K."/>
            <person name="Foldi C."/>
            <person name="Dima B."/>
            <person name="Sanchez-Garcia M."/>
            <person name="Sanchez-Ramirez S."/>
            <person name="Szollosi G.J."/>
            <person name="Szarkandi J.G."/>
            <person name="Papp V."/>
            <person name="Albert L."/>
            <person name="Andreopoulos W."/>
            <person name="Angelini C."/>
            <person name="Antonin V."/>
            <person name="Barry K.W."/>
            <person name="Bougher N.L."/>
            <person name="Buchanan P."/>
            <person name="Buyck B."/>
            <person name="Bense V."/>
            <person name="Catcheside P."/>
            <person name="Chovatia M."/>
            <person name="Cooper J."/>
            <person name="Damon W."/>
            <person name="Desjardin D."/>
            <person name="Finy P."/>
            <person name="Geml J."/>
            <person name="Haridas S."/>
            <person name="Hughes K."/>
            <person name="Justo A."/>
            <person name="Karasinski D."/>
            <person name="Kautmanova I."/>
            <person name="Kiss B."/>
            <person name="Kocsube S."/>
            <person name="Kotiranta H."/>
            <person name="LaButti K.M."/>
            <person name="Lechner B.E."/>
            <person name="Liimatainen K."/>
            <person name="Lipzen A."/>
            <person name="Lukacs Z."/>
            <person name="Mihaltcheva S."/>
            <person name="Morgado L.N."/>
            <person name="Niskanen T."/>
            <person name="Noordeloos M.E."/>
            <person name="Ohm R.A."/>
            <person name="Ortiz-Santana B."/>
            <person name="Ovrebo C."/>
            <person name="Racz N."/>
            <person name="Riley R."/>
            <person name="Savchenko A."/>
            <person name="Shiryaev A."/>
            <person name="Soop K."/>
            <person name="Spirin V."/>
            <person name="Szebenyi C."/>
            <person name="Tomsovsky M."/>
            <person name="Tulloss R.E."/>
            <person name="Uehling J."/>
            <person name="Grigoriev I.V."/>
            <person name="Vagvolgyi C."/>
            <person name="Papp T."/>
            <person name="Martin F.M."/>
            <person name="Miettinen O."/>
            <person name="Hibbett D.S."/>
            <person name="Nagy L.G."/>
        </authorList>
    </citation>
    <scope>NUCLEOTIDE SEQUENCE [LARGE SCALE GENOMIC DNA]</scope>
    <source>
        <strain evidence="3 4">FP101781</strain>
    </source>
</reference>
<dbReference type="CDD" id="cd00201">
    <property type="entry name" value="WW"/>
    <property type="match status" value="1"/>
</dbReference>
<name>A0A4Y7T7P8_COPMI</name>
<keyword evidence="4" id="KW-1185">Reference proteome</keyword>
<organism evidence="3 4">
    <name type="scientific">Coprinellus micaceus</name>
    <name type="common">Glistening ink-cap mushroom</name>
    <name type="synonym">Coprinus micaceus</name>
    <dbReference type="NCBI Taxonomy" id="71717"/>
    <lineage>
        <taxon>Eukaryota</taxon>
        <taxon>Fungi</taxon>
        <taxon>Dikarya</taxon>
        <taxon>Basidiomycota</taxon>
        <taxon>Agaricomycotina</taxon>
        <taxon>Agaricomycetes</taxon>
        <taxon>Agaricomycetidae</taxon>
        <taxon>Agaricales</taxon>
        <taxon>Agaricineae</taxon>
        <taxon>Psathyrellaceae</taxon>
        <taxon>Coprinellus</taxon>
    </lineage>
</organism>
<feature type="compositionally biased region" description="Basic and acidic residues" evidence="1">
    <location>
        <begin position="126"/>
        <end position="136"/>
    </location>
</feature>
<feature type="compositionally biased region" description="Polar residues" evidence="1">
    <location>
        <begin position="137"/>
        <end position="153"/>
    </location>
</feature>
<evidence type="ECO:0000313" key="4">
    <source>
        <dbReference type="Proteomes" id="UP000298030"/>
    </source>
</evidence>
<dbReference type="PROSITE" id="PS01159">
    <property type="entry name" value="WW_DOMAIN_1"/>
    <property type="match status" value="1"/>
</dbReference>
<evidence type="ECO:0000313" key="3">
    <source>
        <dbReference type="EMBL" id="TEB29978.1"/>
    </source>
</evidence>
<feature type="compositionally biased region" description="Pro residues" evidence="1">
    <location>
        <begin position="63"/>
        <end position="77"/>
    </location>
</feature>
<feature type="compositionally biased region" description="Basic and acidic residues" evidence="1">
    <location>
        <begin position="431"/>
        <end position="443"/>
    </location>
</feature>
<feature type="domain" description="WW" evidence="2">
    <location>
        <begin position="124"/>
        <end position="157"/>
    </location>
</feature>
<protein>
    <recommendedName>
        <fullName evidence="2">WW domain-containing protein</fullName>
    </recommendedName>
</protein>
<feature type="compositionally biased region" description="Polar residues" evidence="1">
    <location>
        <begin position="173"/>
        <end position="188"/>
    </location>
</feature>
<feature type="region of interest" description="Disordered" evidence="1">
    <location>
        <begin position="97"/>
        <end position="482"/>
    </location>
</feature>
<feature type="compositionally biased region" description="Basic and acidic residues" evidence="1">
    <location>
        <begin position="21"/>
        <end position="30"/>
    </location>
</feature>
<dbReference type="STRING" id="71717.A0A4Y7T7P8"/>
<feature type="compositionally biased region" description="Basic and acidic residues" evidence="1">
    <location>
        <begin position="240"/>
        <end position="261"/>
    </location>
</feature>
<dbReference type="InterPro" id="IPR001202">
    <property type="entry name" value="WW_dom"/>
</dbReference>
<feature type="compositionally biased region" description="Basic and acidic residues" evidence="1">
    <location>
        <begin position="347"/>
        <end position="365"/>
    </location>
</feature>
<evidence type="ECO:0000259" key="2">
    <source>
        <dbReference type="PROSITE" id="PS50020"/>
    </source>
</evidence>
<evidence type="ECO:0000256" key="1">
    <source>
        <dbReference type="SAM" id="MobiDB-lite"/>
    </source>
</evidence>
<feature type="compositionally biased region" description="Polar residues" evidence="1">
    <location>
        <begin position="31"/>
        <end position="47"/>
    </location>
</feature>
<dbReference type="SUPFAM" id="SSF51045">
    <property type="entry name" value="WW domain"/>
    <property type="match status" value="1"/>
</dbReference>
<feature type="compositionally biased region" description="Basic and acidic residues" evidence="1">
    <location>
        <begin position="189"/>
        <end position="213"/>
    </location>
</feature>
<feature type="compositionally biased region" description="Pro residues" evidence="1">
    <location>
        <begin position="314"/>
        <end position="326"/>
    </location>
</feature>
<dbReference type="Pfam" id="PF00397">
    <property type="entry name" value="WW"/>
    <property type="match status" value="1"/>
</dbReference>
<dbReference type="InterPro" id="IPR036020">
    <property type="entry name" value="WW_dom_sf"/>
</dbReference>
<gene>
    <name evidence="3" type="ORF">FA13DRAFT_605397</name>
</gene>
<dbReference type="AlphaFoldDB" id="A0A4Y7T7P8"/>
<sequence>MESWKTRPRSRSQYLQIYDVDADRAYRDQEQSYPRETLNAPQKSDQNSSDRRAHHRRMSSRGSPPPRSQPTLQPPPRLTHALPPKPGLAVVAAAIASPAARGSTSQKGSGATNLSSSSPSYHSNKKPSEWETRTSSKGDTYYYNTVTCKSTWSKPADERDFESDDGRHGTYHVPSSTTFRSSPTVSDRASQDAHRHNEPLRDGDRHYHPETDSGRQAGRYRNAEAGSDSFIEVDYAPGPTRRDRNADNSREQKAYPEDDSRRRSRIPNADTYTPVEDTHPAPTRRRSSPPRGLQSQSQASDRPPIAAPRRRPASPSPPTTLPPSRPGPDAYDRRPYEQALSTATLPKEPRATREVRDERPIEPRRIPTAAAPVAYIRSTNPRYRDEELGSEPSGVTRQARDEERNPSSMRGVPRTQELEGYRSSNPMSVSYDDRRPIYPRRAEIPPTRQRIVEGSGYRPASPPRRRYFCPKRHVRTRDRPGS</sequence>
<dbReference type="SMART" id="SM00456">
    <property type="entry name" value="WW"/>
    <property type="match status" value="1"/>
</dbReference>
<dbReference type="PROSITE" id="PS50020">
    <property type="entry name" value="WW_DOMAIN_2"/>
    <property type="match status" value="1"/>
</dbReference>
<feature type="compositionally biased region" description="Basic residues" evidence="1">
    <location>
        <begin position="463"/>
        <end position="476"/>
    </location>
</feature>
<proteinExistence type="predicted"/>
<feature type="compositionally biased region" description="Polar residues" evidence="1">
    <location>
        <begin position="102"/>
        <end position="114"/>
    </location>
</feature>